<accession>A0A1I4G278</accession>
<gene>
    <name evidence="1" type="ORF">SAMN05216302_10467</name>
</gene>
<protein>
    <submittedName>
        <fullName evidence="1">Uncharacterized protein</fullName>
    </submittedName>
</protein>
<reference evidence="2" key="1">
    <citation type="submission" date="2016-10" db="EMBL/GenBank/DDBJ databases">
        <authorList>
            <person name="Varghese N."/>
            <person name="Submissions S."/>
        </authorList>
    </citation>
    <scope>NUCLEOTIDE SEQUENCE [LARGE SCALE GENOMIC DNA]</scope>
    <source>
        <strain evidence="2">Nm69</strain>
    </source>
</reference>
<organism evidence="1 2">
    <name type="scientific">Nitrosomonas aestuarii</name>
    <dbReference type="NCBI Taxonomy" id="52441"/>
    <lineage>
        <taxon>Bacteria</taxon>
        <taxon>Pseudomonadati</taxon>
        <taxon>Pseudomonadota</taxon>
        <taxon>Betaproteobacteria</taxon>
        <taxon>Nitrosomonadales</taxon>
        <taxon>Nitrosomonadaceae</taxon>
        <taxon>Nitrosomonas</taxon>
    </lineage>
</organism>
<name>A0A1I4G278_9PROT</name>
<dbReference type="EMBL" id="FOSP01000046">
    <property type="protein sequence ID" value="SFL23813.1"/>
    <property type="molecule type" value="Genomic_DNA"/>
</dbReference>
<evidence type="ECO:0000313" key="1">
    <source>
        <dbReference type="EMBL" id="SFL23813.1"/>
    </source>
</evidence>
<dbReference type="Proteomes" id="UP000199533">
    <property type="component" value="Unassembled WGS sequence"/>
</dbReference>
<proteinExistence type="predicted"/>
<sequence>MTISNPSYLKGFHDVSRAMGDKVISSDFTLEIDGFEQNYLLCKQAPWPELSSAGEIEVPMPLGAVAWQPQQAKTNLQGPISFYETVAGHIDNMLMNMIMAGGKFDATVYDGTPQRFLKAKRIKQCFMQIDSPDRDWENRAQVLLYAGTIFYHYYGEIIPGNSGDYS</sequence>
<dbReference type="STRING" id="52441.SAMN05216302_10467"/>
<dbReference type="AlphaFoldDB" id="A0A1I4G278"/>
<dbReference type="OrthoDB" id="8546635at2"/>
<keyword evidence="2" id="KW-1185">Reference proteome</keyword>
<dbReference type="RefSeq" id="WP_090702863.1">
    <property type="nucleotide sequence ID" value="NZ_FOSP01000046.1"/>
</dbReference>
<evidence type="ECO:0000313" key="2">
    <source>
        <dbReference type="Proteomes" id="UP000199533"/>
    </source>
</evidence>